<dbReference type="PANTHER" id="PTHR43023">
    <property type="entry name" value="PROTEIN TRIGALACTOSYLDIACYLGLYCEROL 3, CHLOROPLASTIC"/>
    <property type="match status" value="1"/>
</dbReference>
<dbReference type="Gene3D" id="3.40.50.300">
    <property type="entry name" value="P-loop containing nucleotide triphosphate hydrolases"/>
    <property type="match status" value="1"/>
</dbReference>
<dbReference type="CDD" id="cd03261">
    <property type="entry name" value="ABC_Org_Solvent_Resistant"/>
    <property type="match status" value="1"/>
</dbReference>
<proteinExistence type="predicted"/>
<keyword evidence="3 5" id="KW-0067">ATP-binding</keyword>
<name>A0A367ZR88_9BACT</name>
<keyword evidence="2" id="KW-0547">Nucleotide-binding</keyword>
<sequence length="248" mass="27226">MIIISNLCKRFGPKEVLRGINLKIYDGESLVILGPSGCGKSVLLKHIIGLLKPDEGQVLIDGEDITKFDQKRLDALRMRMGMLFQSAALFDSLTVEENIAFGLRKHTNLSDLAIHHIVSEKLEMVGLPGANHLMPSELSGGMRKRVGLARAIAMEPEIILYDEPTTGLDPIMTCAIDELHLSLKERLGVTSIVVTHDLNSAYRIGDRLALHYGGRIVAIGTKDEIINSPDPLVQQFIRGEAKGPMTLL</sequence>
<dbReference type="EMBL" id="QOQW01000007">
    <property type="protein sequence ID" value="RCK80259.1"/>
    <property type="molecule type" value="Genomic_DNA"/>
</dbReference>
<dbReference type="SUPFAM" id="SSF52540">
    <property type="entry name" value="P-loop containing nucleoside triphosphate hydrolases"/>
    <property type="match status" value="1"/>
</dbReference>
<comment type="caution">
    <text evidence="5">The sequence shown here is derived from an EMBL/GenBank/DDBJ whole genome shotgun (WGS) entry which is preliminary data.</text>
</comment>
<evidence type="ECO:0000313" key="6">
    <source>
        <dbReference type="Proteomes" id="UP000252355"/>
    </source>
</evidence>
<dbReference type="InterPro" id="IPR003439">
    <property type="entry name" value="ABC_transporter-like_ATP-bd"/>
</dbReference>
<dbReference type="GO" id="GO:0016887">
    <property type="term" value="F:ATP hydrolysis activity"/>
    <property type="evidence" value="ECO:0007669"/>
    <property type="project" value="InterPro"/>
</dbReference>
<dbReference type="InterPro" id="IPR003593">
    <property type="entry name" value="AAA+_ATPase"/>
</dbReference>
<accession>A0A367ZR88</accession>
<dbReference type="Proteomes" id="UP000252355">
    <property type="component" value="Unassembled WGS sequence"/>
</dbReference>
<dbReference type="Pfam" id="PF00005">
    <property type="entry name" value="ABC_tran"/>
    <property type="match status" value="1"/>
</dbReference>
<evidence type="ECO:0000259" key="4">
    <source>
        <dbReference type="PROSITE" id="PS50893"/>
    </source>
</evidence>
<gene>
    <name evidence="5" type="ORF">OZSIB_3441</name>
</gene>
<dbReference type="InterPro" id="IPR027417">
    <property type="entry name" value="P-loop_NTPase"/>
</dbReference>
<reference evidence="5 6" key="1">
    <citation type="submission" date="2018-05" db="EMBL/GenBank/DDBJ databases">
        <title>A metagenomic window into the 2 km-deep terrestrial subsurface aquifer revealed taxonomically and functionally diverse microbial community comprising novel uncultured bacterial lineages.</title>
        <authorList>
            <person name="Kadnikov V.V."/>
            <person name="Mardanov A.V."/>
            <person name="Beletsky A.V."/>
            <person name="Banks D."/>
            <person name="Pimenov N.V."/>
            <person name="Frank Y.A."/>
            <person name="Karnachuk O.V."/>
            <person name="Ravin N.V."/>
        </authorList>
    </citation>
    <scope>NUCLEOTIDE SEQUENCE [LARGE SCALE GENOMIC DNA]</scope>
    <source>
        <strain evidence="5">BY5</strain>
    </source>
</reference>
<feature type="domain" description="ABC transporter" evidence="4">
    <location>
        <begin position="2"/>
        <end position="238"/>
    </location>
</feature>
<dbReference type="SMART" id="SM00382">
    <property type="entry name" value="AAA"/>
    <property type="match status" value="1"/>
</dbReference>
<evidence type="ECO:0000256" key="1">
    <source>
        <dbReference type="ARBA" id="ARBA00022448"/>
    </source>
</evidence>
<dbReference type="InterPro" id="IPR017871">
    <property type="entry name" value="ABC_transporter-like_CS"/>
</dbReference>
<evidence type="ECO:0000256" key="2">
    <source>
        <dbReference type="ARBA" id="ARBA00022741"/>
    </source>
</evidence>
<organism evidence="5 6">
    <name type="scientific">Candidatus Ozemobacter sibiricus</name>
    <dbReference type="NCBI Taxonomy" id="2268124"/>
    <lineage>
        <taxon>Bacteria</taxon>
        <taxon>Candidatus Ozemobacteria</taxon>
        <taxon>Candidatus Ozemobacterales</taxon>
        <taxon>Candidatus Ozemobacteraceae</taxon>
        <taxon>Candidatus Ozemobacter</taxon>
    </lineage>
</organism>
<dbReference type="PROSITE" id="PS00211">
    <property type="entry name" value="ABC_TRANSPORTER_1"/>
    <property type="match status" value="1"/>
</dbReference>
<keyword evidence="1" id="KW-0813">Transport</keyword>
<dbReference type="PROSITE" id="PS50893">
    <property type="entry name" value="ABC_TRANSPORTER_2"/>
    <property type="match status" value="1"/>
</dbReference>
<dbReference type="GO" id="GO:0005524">
    <property type="term" value="F:ATP binding"/>
    <property type="evidence" value="ECO:0007669"/>
    <property type="project" value="UniProtKB-KW"/>
</dbReference>
<evidence type="ECO:0000256" key="3">
    <source>
        <dbReference type="ARBA" id="ARBA00022840"/>
    </source>
</evidence>
<evidence type="ECO:0000313" key="5">
    <source>
        <dbReference type="EMBL" id="RCK80259.1"/>
    </source>
</evidence>
<dbReference type="AlphaFoldDB" id="A0A367ZR88"/>
<dbReference type="PANTHER" id="PTHR43023:SF6">
    <property type="entry name" value="INTERMEMBRANE PHOSPHOLIPID TRANSPORT SYSTEM ATP-BINDING PROTEIN MLAF"/>
    <property type="match status" value="1"/>
</dbReference>
<protein>
    <submittedName>
        <fullName evidence="5">Methionine ABC transporter ATP-binding protein</fullName>
    </submittedName>
</protein>